<feature type="domain" description="R13L1/DRL21-like LRR repeat region" evidence="10">
    <location>
        <begin position="695"/>
        <end position="822"/>
    </location>
</feature>
<dbReference type="OrthoDB" id="25838at2759"/>
<name>A0A1Q3CMZ6_CEPFO</name>
<dbReference type="Pfam" id="PF00931">
    <property type="entry name" value="NB-ARC"/>
    <property type="match status" value="1"/>
</dbReference>
<dbReference type="GO" id="GO:0005524">
    <property type="term" value="F:ATP binding"/>
    <property type="evidence" value="ECO:0007669"/>
    <property type="project" value="UniProtKB-KW"/>
</dbReference>
<dbReference type="STRING" id="3775.A0A1Q3CMZ6"/>
<keyword evidence="1" id="KW-0433">Leucine-rich repeat</keyword>
<evidence type="ECO:0000259" key="8">
    <source>
        <dbReference type="Pfam" id="PF18052"/>
    </source>
</evidence>
<dbReference type="Gene3D" id="1.20.5.4130">
    <property type="match status" value="1"/>
</dbReference>
<dbReference type="PRINTS" id="PR00364">
    <property type="entry name" value="DISEASERSIST"/>
</dbReference>
<dbReference type="Gene3D" id="1.10.8.430">
    <property type="entry name" value="Helical domain of apoptotic protease-activating factors"/>
    <property type="match status" value="1"/>
</dbReference>
<dbReference type="GO" id="GO:0006952">
    <property type="term" value="P:defense response"/>
    <property type="evidence" value="ECO:0007669"/>
    <property type="project" value="UniProtKB-KW"/>
</dbReference>
<comment type="caution">
    <text evidence="11">The sequence shown here is derived from an EMBL/GenBank/DDBJ whole genome shotgun (WGS) entry which is preliminary data.</text>
</comment>
<gene>
    <name evidence="11" type="ORF">CFOL_v3_25074</name>
</gene>
<dbReference type="FunFam" id="1.10.10.10:FF:000322">
    <property type="entry name" value="Probable disease resistance protein At1g63360"/>
    <property type="match status" value="1"/>
</dbReference>
<dbReference type="CDD" id="cd14798">
    <property type="entry name" value="RX-CC_like"/>
    <property type="match status" value="1"/>
</dbReference>
<feature type="coiled-coil region" evidence="6">
    <location>
        <begin position="28"/>
        <end position="55"/>
    </location>
</feature>
<dbReference type="InParanoid" id="A0A1Q3CMZ6"/>
<evidence type="ECO:0000256" key="1">
    <source>
        <dbReference type="ARBA" id="ARBA00022614"/>
    </source>
</evidence>
<dbReference type="Pfam" id="PF25019">
    <property type="entry name" value="LRR_R13L1-DRL21"/>
    <property type="match status" value="1"/>
</dbReference>
<feature type="domain" description="Disease resistance protein winged helix" evidence="9">
    <location>
        <begin position="433"/>
        <end position="501"/>
    </location>
</feature>
<keyword evidence="6" id="KW-0175">Coiled coil</keyword>
<keyword evidence="3" id="KW-0547">Nucleotide-binding</keyword>
<evidence type="ECO:0000256" key="2">
    <source>
        <dbReference type="ARBA" id="ARBA00022737"/>
    </source>
</evidence>
<dbReference type="InterPro" id="IPR041118">
    <property type="entry name" value="Rx_N"/>
</dbReference>
<dbReference type="SUPFAM" id="SSF52058">
    <property type="entry name" value="L domain-like"/>
    <property type="match status" value="2"/>
</dbReference>
<dbReference type="FunCoup" id="A0A1Q3CMZ6">
    <property type="interactions" value="362"/>
</dbReference>
<feature type="domain" description="Disease resistance N-terminal" evidence="8">
    <location>
        <begin position="5"/>
        <end position="92"/>
    </location>
</feature>
<evidence type="ECO:0000313" key="11">
    <source>
        <dbReference type="EMBL" id="GAV81620.1"/>
    </source>
</evidence>
<keyword evidence="5" id="KW-0067">ATP-binding</keyword>
<keyword evidence="12" id="KW-1185">Reference proteome</keyword>
<evidence type="ECO:0000256" key="3">
    <source>
        <dbReference type="ARBA" id="ARBA00022741"/>
    </source>
</evidence>
<dbReference type="EMBL" id="BDDD01002450">
    <property type="protein sequence ID" value="GAV81620.1"/>
    <property type="molecule type" value="Genomic_DNA"/>
</dbReference>
<dbReference type="InterPro" id="IPR058922">
    <property type="entry name" value="WHD_DRP"/>
</dbReference>
<dbReference type="Gene3D" id="1.10.10.10">
    <property type="entry name" value="Winged helix-like DNA-binding domain superfamily/Winged helix DNA-binding domain"/>
    <property type="match status" value="1"/>
</dbReference>
<feature type="domain" description="NB-ARC" evidence="7">
    <location>
        <begin position="183"/>
        <end position="355"/>
    </location>
</feature>
<evidence type="ECO:0000256" key="6">
    <source>
        <dbReference type="SAM" id="Coils"/>
    </source>
</evidence>
<accession>A0A1Q3CMZ6</accession>
<evidence type="ECO:0000256" key="5">
    <source>
        <dbReference type="ARBA" id="ARBA00022840"/>
    </source>
</evidence>
<evidence type="ECO:0000259" key="7">
    <source>
        <dbReference type="Pfam" id="PF00931"/>
    </source>
</evidence>
<dbReference type="InterPro" id="IPR056789">
    <property type="entry name" value="LRR_R13L1-DRL21"/>
</dbReference>
<evidence type="ECO:0000256" key="4">
    <source>
        <dbReference type="ARBA" id="ARBA00022821"/>
    </source>
</evidence>
<evidence type="ECO:0000259" key="9">
    <source>
        <dbReference type="Pfam" id="PF23559"/>
    </source>
</evidence>
<dbReference type="GO" id="GO:0051707">
    <property type="term" value="P:response to other organism"/>
    <property type="evidence" value="ECO:0007669"/>
    <property type="project" value="UniProtKB-ARBA"/>
</dbReference>
<dbReference type="InterPro" id="IPR027417">
    <property type="entry name" value="P-loop_NTPase"/>
</dbReference>
<keyword evidence="2" id="KW-0677">Repeat</keyword>
<dbReference type="InterPro" id="IPR002182">
    <property type="entry name" value="NB-ARC"/>
</dbReference>
<protein>
    <submittedName>
        <fullName evidence="11">NB-ARC domain-containing protein/LRR_8 domain-containing protein</fullName>
    </submittedName>
</protein>
<reference evidence="12" key="1">
    <citation type="submission" date="2016-04" db="EMBL/GenBank/DDBJ databases">
        <title>Cephalotus genome sequencing.</title>
        <authorList>
            <person name="Fukushima K."/>
            <person name="Hasebe M."/>
            <person name="Fang X."/>
        </authorList>
    </citation>
    <scope>NUCLEOTIDE SEQUENCE [LARGE SCALE GENOMIC DNA]</scope>
    <source>
        <strain evidence="12">cv. St1</strain>
    </source>
</reference>
<dbReference type="Proteomes" id="UP000187406">
    <property type="component" value="Unassembled WGS sequence"/>
</dbReference>
<dbReference type="InterPro" id="IPR032675">
    <property type="entry name" value="LRR_dom_sf"/>
</dbReference>
<dbReference type="PANTHER" id="PTHR36766:SF51">
    <property type="entry name" value="DISEASE RESISTANCE RPP13-LIKE PROTEIN 1"/>
    <property type="match status" value="1"/>
</dbReference>
<dbReference type="InterPro" id="IPR042197">
    <property type="entry name" value="Apaf_helical"/>
</dbReference>
<dbReference type="GO" id="GO:0043531">
    <property type="term" value="F:ADP binding"/>
    <property type="evidence" value="ECO:0007669"/>
    <property type="project" value="InterPro"/>
</dbReference>
<proteinExistence type="predicted"/>
<dbReference type="Gene3D" id="3.80.10.10">
    <property type="entry name" value="Ribonuclease Inhibitor"/>
    <property type="match status" value="3"/>
</dbReference>
<dbReference type="FunFam" id="3.40.50.300:FF:001091">
    <property type="entry name" value="Probable disease resistance protein At1g61300"/>
    <property type="match status" value="1"/>
</dbReference>
<dbReference type="InterPro" id="IPR036388">
    <property type="entry name" value="WH-like_DNA-bd_sf"/>
</dbReference>
<dbReference type="Pfam" id="PF23559">
    <property type="entry name" value="WHD_DRP"/>
    <property type="match status" value="1"/>
</dbReference>
<dbReference type="Gene3D" id="3.40.50.300">
    <property type="entry name" value="P-loop containing nucleotide triphosphate hydrolases"/>
    <property type="match status" value="1"/>
</dbReference>
<sequence length="1387" mass="157291">MAELVLSAFLQVLFDRLASRELLNFARREGLKKKLDKLKKTLLTIEAVLGDAEDKQLTDRGVKMWLDDLRDWAYDAEDILDEFATDALPPRLKTDPQRASSSKLRSLLVPSSVSSCRLSAVKLKFSMGSKIKDVTARLEEISNRKTQLGLQNIGGGTSFGSTLGRQRPPTTCLPTEPEVYGRDDDKKKVIDLLLRDEAGGANFRVVSIVGMGGLGKTTLARLVYNDGAVQGFDSKAWICVSDDFDVIRLTKAILEAVTSQTCDLKELNQVQLKLRDALTRKMFLLILDDVWNTEYGLWEALKSPFAAGAPGSRIIVTTREAKVARLMGPIEYYELKPLSNDDCWFVFVKHAFEDRAAYSNLETIRDKIVGKCRGLPLAARTLGGLLRCEPREEWDGILNSKIWNLESEILPVLRLSYFHLPSHLKRCFAYCAIFPKDYEFKEEELVPLWMAEGLIWQNEGNKQMEELGGEYFRELLSRSIFQASSSHGGSFVMHDLVNDLAQSVAGEICFHLEDDLRTTNRPKISSSARHSTYIRGRYDCSTKFEAFQEVKSLRTFLPLAANEYYDRYYITFDIFKLLPKLPQLRVLSFSGYTNITELPDSIGGLKHLRYFNLSKTKVRSLPETTSSLYNLQSLLLRGCNRFQKFPTKMGNWINLRQLDITGVNSLTEMPVEIKELKSLRTLSDFVLGKNNGSRIKELMNFKFLRGELCISNLENVTDAQDAREANVNEKKDLDAVVLKWSSVFDDSRKAEIEKDVLRMLRPHQNLKKLCISFYAGNGFPSWIGDPSFSSIKFLQLENCRNCTCLPPLGQLSSLKELVIKEMIGVKSIGTEFYGNGCLKPFRSLETLLFYYMEAWEDWNACQVIENVELFPCLRKLSILRCPQLSGDLPDHLPSLEELVIKRCERLVVSISSLPKLCSLKIDGCEEVTQSAIELKSLNYMALSKISKLTCQTEGSVGELKALEELVIGGGCEWFTWAWLPYTLHSLTLRGIEWFNWTWLPYTLHSLKLWGIERLERLPEAFYSLTSLRELNIGSCPSLIFVCKTMSHSALYKLDVSGCENLQSLVDDEGEDINTTTSVLEYLSISSCPSLRRLSSRGMLPATLKEVKIYSCSVLESISETFHNNTCLETIRIQKCKNLKSLPEGLHNLNLLREFTLMDCGSVLSIPQGGFPTANLRSLVFCDCQKLEALSNGMHNLTSLEELWIIDCPGIISFPEQGFPTHLTSLTVWEVNMVKPLLDWGLTRLNSLKKLDVRGDCCPDIVSFQQGEKGMVLPTSLTLLSIKGFSNLKHLYSSNGSWNLTSLQRLCIDDCPKLTSFPKDGLPPSFESLEIYNCPLLKQRCKRDKGQDWPKIRHIPYVEIDEKSIYEPEEEEEEKLSRYVSYLLSLIL</sequence>
<keyword evidence="4" id="KW-0611">Plant defense</keyword>
<evidence type="ECO:0000259" key="10">
    <source>
        <dbReference type="Pfam" id="PF25019"/>
    </source>
</evidence>
<dbReference type="PANTHER" id="PTHR36766">
    <property type="entry name" value="PLANT BROAD-SPECTRUM MILDEW RESISTANCE PROTEIN RPW8"/>
    <property type="match status" value="1"/>
</dbReference>
<evidence type="ECO:0000313" key="12">
    <source>
        <dbReference type="Proteomes" id="UP000187406"/>
    </source>
</evidence>
<dbReference type="Pfam" id="PF18052">
    <property type="entry name" value="Rx_N"/>
    <property type="match status" value="1"/>
</dbReference>
<dbReference type="InterPro" id="IPR038005">
    <property type="entry name" value="RX-like_CC"/>
</dbReference>
<dbReference type="SUPFAM" id="SSF52540">
    <property type="entry name" value="P-loop containing nucleoside triphosphate hydrolases"/>
    <property type="match status" value="1"/>
</dbReference>
<organism evidence="11 12">
    <name type="scientific">Cephalotus follicularis</name>
    <name type="common">Albany pitcher plant</name>
    <dbReference type="NCBI Taxonomy" id="3775"/>
    <lineage>
        <taxon>Eukaryota</taxon>
        <taxon>Viridiplantae</taxon>
        <taxon>Streptophyta</taxon>
        <taxon>Embryophyta</taxon>
        <taxon>Tracheophyta</taxon>
        <taxon>Spermatophyta</taxon>
        <taxon>Magnoliopsida</taxon>
        <taxon>eudicotyledons</taxon>
        <taxon>Gunneridae</taxon>
        <taxon>Pentapetalae</taxon>
        <taxon>rosids</taxon>
        <taxon>fabids</taxon>
        <taxon>Oxalidales</taxon>
        <taxon>Cephalotaceae</taxon>
        <taxon>Cephalotus</taxon>
    </lineage>
</organism>